<reference evidence="5" key="1">
    <citation type="submission" date="2021-06" db="EMBL/GenBank/DDBJ databases">
        <authorList>
            <person name="Hodson N. C."/>
            <person name="Mongue J. A."/>
            <person name="Jaron S. K."/>
        </authorList>
    </citation>
    <scope>NUCLEOTIDE SEQUENCE</scope>
</reference>
<dbReference type="GO" id="GO:0016614">
    <property type="term" value="F:oxidoreductase activity, acting on CH-OH group of donors"/>
    <property type="evidence" value="ECO:0007669"/>
    <property type="project" value="InterPro"/>
</dbReference>
<dbReference type="PANTHER" id="PTHR11552">
    <property type="entry name" value="GLUCOSE-METHANOL-CHOLINE GMC OXIDOREDUCTASE"/>
    <property type="match status" value="1"/>
</dbReference>
<organism evidence="5 6">
    <name type="scientific">Allacma fusca</name>
    <dbReference type="NCBI Taxonomy" id="39272"/>
    <lineage>
        <taxon>Eukaryota</taxon>
        <taxon>Metazoa</taxon>
        <taxon>Ecdysozoa</taxon>
        <taxon>Arthropoda</taxon>
        <taxon>Hexapoda</taxon>
        <taxon>Collembola</taxon>
        <taxon>Symphypleona</taxon>
        <taxon>Sminthuridae</taxon>
        <taxon>Allacma</taxon>
    </lineage>
</organism>
<dbReference type="GO" id="GO:0050660">
    <property type="term" value="F:flavin adenine dinucleotide binding"/>
    <property type="evidence" value="ECO:0007669"/>
    <property type="project" value="InterPro"/>
</dbReference>
<feature type="domain" description="Glucose-methanol-choline oxidoreductase N-terminal" evidence="4">
    <location>
        <begin position="497"/>
        <end position="511"/>
    </location>
</feature>
<proteinExistence type="predicted"/>
<accession>A0A8J2L7V3</accession>
<evidence type="ECO:0000259" key="4">
    <source>
        <dbReference type="PROSITE" id="PS00624"/>
    </source>
</evidence>
<dbReference type="AlphaFoldDB" id="A0A8J2L7V3"/>
<sequence length="829" mass="92958">FFDGNNLFGTGFFSTKYNEDVSFPDVEAYMMYLGLSHVTPIIWSKLLNTHDELFASLIESYEGMDGNMALVSLMRTQSYGYVALNGTNPFNPPIIDTNLFSDPDNMDIKRLVEGMKLMVEFYENSTTYQSIGARLLPVPWPGCEKFVFKSLEYYECYIRHLTFTLWHAAGTCKMGRADDPMAVVDTRLRVLGIQNVRVVDTSIMPRITNGNTNAPALMIGEKAADMIIRDNGGFTVFPVLRQVEIFRQEDYVNNYIEITTNVTEIYDFIIVGGGTSGAVLANRLTTLPNKYRVLVLEAGNDPPWISYYTGYDIFAPNNQGLDWKYLSQPQRNCCLSCFGGRTGAWRGLGLGGSSLVNFGVYNRGNPGVFDQWADIAALFHGCGGEMGIDKNLHTPGLEYFLPAIRDHKLTEQDVNVNQTNTFMRTDQTSMAGVRSNTYLSFLLPILGRKNLHINRNSIVTKLLYDPLIPNKVCGVEYIRFNYTKKAYATREVILSAGAFNSPKILMLSGIGPKGDLMELNISVVKDLPVGKKMQDHPATLFPIVFDKPNTSLLYERDVIPGVLTNALYPPIFTQGFFQGNNVMGVGYHSTKYNDDATFPDIEGLFIYLGVSHLSPSILEHLLNIDRDLFHAVQKLYEGRDGNMVLVSLTRPSSVGYVCLNGTNPLNNPIINPNLYTDLDDMDIKRMVQGMKYMVDFYENSTAYKSIGARLIPVPWPGCHKLLFKSLEYYECYIRHVTFTQWHACGTCRMGKVDDRTAVVDSRLRVHGVLNLRVVDTSIMPRVPNGNTMASAVMIAEKAADMIIRDHGGVTRIPGSQEPCPIPFHLRDEL</sequence>
<evidence type="ECO:0000313" key="6">
    <source>
        <dbReference type="Proteomes" id="UP000708208"/>
    </source>
</evidence>
<gene>
    <name evidence="5" type="ORF">AFUS01_LOCUS27857</name>
</gene>
<dbReference type="InterPro" id="IPR012132">
    <property type="entry name" value="GMC_OxRdtase"/>
</dbReference>
<keyword evidence="6" id="KW-1185">Reference proteome</keyword>
<dbReference type="Pfam" id="PF00732">
    <property type="entry name" value="GMC_oxred_N"/>
    <property type="match status" value="1"/>
</dbReference>
<evidence type="ECO:0000256" key="1">
    <source>
        <dbReference type="ARBA" id="ARBA00001974"/>
    </source>
</evidence>
<name>A0A8J2L7V3_9HEXA</name>
<protein>
    <recommendedName>
        <fullName evidence="4">Glucose-methanol-choline oxidoreductase N-terminal domain-containing protein</fullName>
    </recommendedName>
</protein>
<comment type="caution">
    <text evidence="5">The sequence shown here is derived from an EMBL/GenBank/DDBJ whole genome shotgun (WGS) entry which is preliminary data.</text>
</comment>
<dbReference type="InterPro" id="IPR007867">
    <property type="entry name" value="GMC_OxRtase_C"/>
</dbReference>
<dbReference type="PROSITE" id="PS00624">
    <property type="entry name" value="GMC_OXRED_2"/>
    <property type="match status" value="1"/>
</dbReference>
<evidence type="ECO:0000256" key="2">
    <source>
        <dbReference type="ARBA" id="ARBA00022630"/>
    </source>
</evidence>
<dbReference type="Pfam" id="PF05199">
    <property type="entry name" value="GMC_oxred_C"/>
    <property type="match status" value="2"/>
</dbReference>
<dbReference type="EMBL" id="CAJVCH010390515">
    <property type="protein sequence ID" value="CAG7817279.1"/>
    <property type="molecule type" value="Genomic_DNA"/>
</dbReference>
<dbReference type="InterPro" id="IPR000172">
    <property type="entry name" value="GMC_OxRdtase_N"/>
</dbReference>
<evidence type="ECO:0000313" key="5">
    <source>
        <dbReference type="EMBL" id="CAG7817279.1"/>
    </source>
</evidence>
<dbReference type="Proteomes" id="UP000708208">
    <property type="component" value="Unassembled WGS sequence"/>
</dbReference>
<dbReference type="PANTHER" id="PTHR11552:SF147">
    <property type="entry name" value="CHOLINE DEHYDROGENASE, MITOCHONDRIAL"/>
    <property type="match status" value="1"/>
</dbReference>
<feature type="non-terminal residue" evidence="5">
    <location>
        <position position="1"/>
    </location>
</feature>
<comment type="cofactor">
    <cofactor evidence="1">
        <name>FAD</name>
        <dbReference type="ChEBI" id="CHEBI:57692"/>
    </cofactor>
</comment>
<keyword evidence="3" id="KW-0274">FAD</keyword>
<keyword evidence="2" id="KW-0285">Flavoprotein</keyword>
<evidence type="ECO:0000256" key="3">
    <source>
        <dbReference type="ARBA" id="ARBA00022827"/>
    </source>
</evidence>
<dbReference type="OrthoDB" id="269227at2759"/>